<evidence type="ECO:0000259" key="4">
    <source>
        <dbReference type="Pfam" id="PF17782"/>
    </source>
</evidence>
<dbReference type="InterPro" id="IPR003488">
    <property type="entry name" value="DprA"/>
</dbReference>
<dbReference type="EMBL" id="BAABJY010000001">
    <property type="protein sequence ID" value="GAA4855436.1"/>
    <property type="molecule type" value="Genomic_DNA"/>
</dbReference>
<keyword evidence="6" id="KW-1185">Reference proteome</keyword>
<dbReference type="SUPFAM" id="SSF102405">
    <property type="entry name" value="MCP/YpsA-like"/>
    <property type="match status" value="1"/>
</dbReference>
<dbReference type="Proteomes" id="UP001501323">
    <property type="component" value="Unassembled WGS sequence"/>
</dbReference>
<evidence type="ECO:0000313" key="6">
    <source>
        <dbReference type="Proteomes" id="UP001501323"/>
    </source>
</evidence>
<dbReference type="InterPro" id="IPR036388">
    <property type="entry name" value="WH-like_DNA-bd_sf"/>
</dbReference>
<dbReference type="NCBIfam" id="TIGR00732">
    <property type="entry name" value="dprA"/>
    <property type="match status" value="1"/>
</dbReference>
<organism evidence="5 6">
    <name type="scientific">Luteimonas vadosa</name>
    <dbReference type="NCBI Taxonomy" id="1165507"/>
    <lineage>
        <taxon>Bacteria</taxon>
        <taxon>Pseudomonadati</taxon>
        <taxon>Pseudomonadota</taxon>
        <taxon>Gammaproteobacteria</taxon>
        <taxon>Lysobacterales</taxon>
        <taxon>Lysobacteraceae</taxon>
        <taxon>Luteimonas</taxon>
    </lineage>
</organism>
<sequence length="389" mass="40268">MDTERTHALLRLVAAGGRTAPRRRLLEDHPDPATACAAGPEAWRRAGMDAAQAQALRDGAPGTLDRSVAWLAQPDHHLIGWSDPDYPALLRRIPSPPLALFVAGDPALLWHPAVAIVGSRSPSAGGLDNAHGFAHALCRAGFAVTSGLAAGIDTAAHAAALGAGGGTVAVLGTGIDVPYPRGNGSLHARIAASGAVVSEHPPGTGVRREHFPSRNRIIAGLSLGTLVVEAAARSGALITARLAAESGREVFAIPGSIHNPKARGCHRLIRDGAALVEDAAELIEAIAPLAAELGEALRHRLGDPNSLSGDAGQPAPQVTAPDDPDHQRLWEALGHDPTGMDRLVLRTGLTAARLSSMLLLMELEGRVAVEHGRYSRKSFHQAPSGAGRG</sequence>
<comment type="similarity">
    <text evidence="1">Belongs to the DprA/Smf family.</text>
</comment>
<protein>
    <submittedName>
        <fullName evidence="5">DNA-processing protein DprA</fullName>
    </submittedName>
</protein>
<feature type="domain" description="DprA winged helix" evidence="4">
    <location>
        <begin position="313"/>
        <end position="372"/>
    </location>
</feature>
<accession>A0ABP9DPB7</accession>
<dbReference type="InterPro" id="IPR057666">
    <property type="entry name" value="DrpA_SLOG"/>
</dbReference>
<dbReference type="Pfam" id="PF02481">
    <property type="entry name" value="DNA_processg_A"/>
    <property type="match status" value="1"/>
</dbReference>
<comment type="caution">
    <text evidence="5">The sequence shown here is derived from an EMBL/GenBank/DDBJ whole genome shotgun (WGS) entry which is preliminary data.</text>
</comment>
<evidence type="ECO:0000256" key="1">
    <source>
        <dbReference type="ARBA" id="ARBA00006525"/>
    </source>
</evidence>
<gene>
    <name evidence="5" type="primary">dprA</name>
    <name evidence="5" type="ORF">GCM10023332_03820</name>
</gene>
<dbReference type="InterPro" id="IPR041614">
    <property type="entry name" value="DprA_WH"/>
</dbReference>
<reference evidence="6" key="1">
    <citation type="journal article" date="2019" name="Int. J. Syst. Evol. Microbiol.">
        <title>The Global Catalogue of Microorganisms (GCM) 10K type strain sequencing project: providing services to taxonomists for standard genome sequencing and annotation.</title>
        <authorList>
            <consortium name="The Broad Institute Genomics Platform"/>
            <consortium name="The Broad Institute Genome Sequencing Center for Infectious Disease"/>
            <person name="Wu L."/>
            <person name="Ma J."/>
        </authorList>
    </citation>
    <scope>NUCLEOTIDE SEQUENCE [LARGE SCALE GENOMIC DNA]</scope>
    <source>
        <strain evidence="6">JCM 18392</strain>
    </source>
</reference>
<dbReference type="Gene3D" id="1.10.10.10">
    <property type="entry name" value="Winged helix-like DNA-binding domain superfamily/Winged helix DNA-binding domain"/>
    <property type="match status" value="1"/>
</dbReference>
<dbReference type="Gene3D" id="3.40.50.450">
    <property type="match status" value="1"/>
</dbReference>
<feature type="domain" description="Smf/DprA SLOG" evidence="3">
    <location>
        <begin position="78"/>
        <end position="286"/>
    </location>
</feature>
<evidence type="ECO:0000259" key="3">
    <source>
        <dbReference type="Pfam" id="PF02481"/>
    </source>
</evidence>
<dbReference type="Pfam" id="PF17782">
    <property type="entry name" value="WHD_DprA"/>
    <property type="match status" value="1"/>
</dbReference>
<feature type="region of interest" description="Disordered" evidence="2">
    <location>
        <begin position="301"/>
        <end position="329"/>
    </location>
</feature>
<proteinExistence type="inferred from homology"/>
<dbReference type="RefSeq" id="WP_345293807.1">
    <property type="nucleotide sequence ID" value="NZ_BAABJY010000001.1"/>
</dbReference>
<dbReference type="PANTHER" id="PTHR43022">
    <property type="entry name" value="PROTEIN SMF"/>
    <property type="match status" value="1"/>
</dbReference>
<evidence type="ECO:0000256" key="2">
    <source>
        <dbReference type="SAM" id="MobiDB-lite"/>
    </source>
</evidence>
<name>A0ABP9DPB7_9GAMM</name>
<evidence type="ECO:0000313" key="5">
    <source>
        <dbReference type="EMBL" id="GAA4855436.1"/>
    </source>
</evidence>
<dbReference type="PANTHER" id="PTHR43022:SF1">
    <property type="entry name" value="PROTEIN SMF"/>
    <property type="match status" value="1"/>
</dbReference>